<dbReference type="EMBL" id="SGJB01000001">
    <property type="protein sequence ID" value="TQQ85678.1"/>
    <property type="molecule type" value="Genomic_DNA"/>
</dbReference>
<dbReference type="PANTHER" id="PTHR46233:SF3">
    <property type="entry name" value="HYDROXYACYLGLUTATHIONE HYDROLASE GLOC"/>
    <property type="match status" value="1"/>
</dbReference>
<dbReference type="Gene3D" id="3.60.15.10">
    <property type="entry name" value="Ribonuclease Z/Hydroxyacylglutathione hydrolase-like"/>
    <property type="match status" value="1"/>
</dbReference>
<reference evidence="6 7" key="1">
    <citation type="submission" date="2019-02" db="EMBL/GenBank/DDBJ databases">
        <title>Peptostreptococcaceae bacterium ZHW00191 nov., a new bacterium isolated from the human gut.</title>
        <authorList>
            <person name="Zhou H.-W."/>
            <person name="Chen X.-J."/>
        </authorList>
    </citation>
    <scope>NUCLEOTIDE SEQUENCE [LARGE SCALE GENOMIC DNA]</scope>
    <source>
        <strain evidence="6 7">ZHW00191</strain>
    </source>
</reference>
<organism evidence="6 7">
    <name type="scientific">Peptacetobacter hominis</name>
    <dbReference type="NCBI Taxonomy" id="2743610"/>
    <lineage>
        <taxon>Bacteria</taxon>
        <taxon>Bacillati</taxon>
        <taxon>Bacillota</taxon>
        <taxon>Clostridia</taxon>
        <taxon>Peptostreptococcales</taxon>
        <taxon>Peptostreptococcaceae</taxon>
        <taxon>Peptacetobacter</taxon>
    </lineage>
</organism>
<dbReference type="Pfam" id="PF00753">
    <property type="entry name" value="Lactamase_B"/>
    <property type="match status" value="1"/>
</dbReference>
<protein>
    <submittedName>
        <fullName evidence="6">MBL fold metallo-hydrolase</fullName>
    </submittedName>
</protein>
<evidence type="ECO:0000256" key="4">
    <source>
        <dbReference type="ARBA" id="ARBA00022833"/>
    </source>
</evidence>
<dbReference type="InterPro" id="IPR051453">
    <property type="entry name" value="MBL_Glyoxalase_II"/>
</dbReference>
<feature type="domain" description="Metallo-beta-lactamase" evidence="5">
    <location>
        <begin position="12"/>
        <end position="188"/>
    </location>
</feature>
<name>A0A544QYF0_9FIRM</name>
<dbReference type="GO" id="GO:0016787">
    <property type="term" value="F:hydrolase activity"/>
    <property type="evidence" value="ECO:0007669"/>
    <property type="project" value="UniProtKB-KW"/>
</dbReference>
<dbReference type="Proteomes" id="UP000317863">
    <property type="component" value="Unassembled WGS sequence"/>
</dbReference>
<keyword evidence="4" id="KW-0862">Zinc</keyword>
<evidence type="ECO:0000313" key="6">
    <source>
        <dbReference type="EMBL" id="TQQ85678.1"/>
    </source>
</evidence>
<accession>A0A544QYF0</accession>
<sequence length="211" mass="23773">MELKRINDFYTSTNVYIISDEDTKQAAVVDPGGSPDEVIEYLKEEGLDLRYIILTHGHADHIGYVKNIKEYKDVPIVAHKDEKDMLNDASKNLSDRMRCGKTEFDADIYVDDKDKLELGNTKLSFIHTPGHTEGGMCIRVENSLITGDTLFRGSMGRCDLYGGDENKMKKSLKKIKKYENELAVYPGHGDASTLGHEKETNPYLSSKYIGN</sequence>
<gene>
    <name evidence="6" type="ORF">EXD82_00225</name>
</gene>
<dbReference type="AlphaFoldDB" id="A0A544QYF0"/>
<dbReference type="SMART" id="SM00849">
    <property type="entry name" value="Lactamase_B"/>
    <property type="match status" value="1"/>
</dbReference>
<keyword evidence="3 6" id="KW-0378">Hydrolase</keyword>
<dbReference type="InterPro" id="IPR001279">
    <property type="entry name" value="Metallo-B-lactamas"/>
</dbReference>
<dbReference type="RefSeq" id="WP_142534908.1">
    <property type="nucleotide sequence ID" value="NZ_SGJB01000001.1"/>
</dbReference>
<dbReference type="InterPro" id="IPR036866">
    <property type="entry name" value="RibonucZ/Hydroxyglut_hydro"/>
</dbReference>
<keyword evidence="2" id="KW-0479">Metal-binding</keyword>
<dbReference type="CDD" id="cd06262">
    <property type="entry name" value="metallo-hydrolase-like_MBL-fold"/>
    <property type="match status" value="1"/>
</dbReference>
<keyword evidence="7" id="KW-1185">Reference proteome</keyword>
<dbReference type="GO" id="GO:0046872">
    <property type="term" value="F:metal ion binding"/>
    <property type="evidence" value="ECO:0007669"/>
    <property type="project" value="UniProtKB-KW"/>
</dbReference>
<evidence type="ECO:0000256" key="1">
    <source>
        <dbReference type="ARBA" id="ARBA00001947"/>
    </source>
</evidence>
<evidence type="ECO:0000313" key="7">
    <source>
        <dbReference type="Proteomes" id="UP000317863"/>
    </source>
</evidence>
<comment type="cofactor">
    <cofactor evidence="1">
        <name>Zn(2+)</name>
        <dbReference type="ChEBI" id="CHEBI:29105"/>
    </cofactor>
</comment>
<dbReference type="PANTHER" id="PTHR46233">
    <property type="entry name" value="HYDROXYACYLGLUTATHIONE HYDROLASE GLOC"/>
    <property type="match status" value="1"/>
</dbReference>
<evidence type="ECO:0000256" key="2">
    <source>
        <dbReference type="ARBA" id="ARBA00022723"/>
    </source>
</evidence>
<proteinExistence type="predicted"/>
<dbReference type="SUPFAM" id="SSF56281">
    <property type="entry name" value="Metallo-hydrolase/oxidoreductase"/>
    <property type="match status" value="1"/>
</dbReference>
<evidence type="ECO:0000259" key="5">
    <source>
        <dbReference type="SMART" id="SM00849"/>
    </source>
</evidence>
<comment type="caution">
    <text evidence="6">The sequence shown here is derived from an EMBL/GenBank/DDBJ whole genome shotgun (WGS) entry which is preliminary data.</text>
</comment>
<evidence type="ECO:0000256" key="3">
    <source>
        <dbReference type="ARBA" id="ARBA00022801"/>
    </source>
</evidence>
<dbReference type="OrthoDB" id="9802248at2"/>